<gene>
    <name evidence="1" type="ORF">F8B43_2351</name>
</gene>
<evidence type="ECO:0000313" key="1">
    <source>
        <dbReference type="EMBL" id="KAB7784318.1"/>
    </source>
</evidence>
<name>A0A177J9F7_9HYPH</name>
<sequence length="79" mass="8649">MLNADLVTPRPSLTHPGLLARVVERLGQGADSSAEVWRRLTETYAVDLDAVAALLPCAEPEPLWLTARAQSRQRGSRAR</sequence>
<proteinExistence type="predicted"/>
<accession>A0A177J9F7</accession>
<dbReference type="Proteomes" id="UP000469949">
    <property type="component" value="Unassembled WGS sequence"/>
</dbReference>
<evidence type="ECO:0000313" key="2">
    <source>
        <dbReference type="Proteomes" id="UP000469949"/>
    </source>
</evidence>
<dbReference type="RefSeq" id="WP_012454195.1">
    <property type="nucleotide sequence ID" value="NZ_CP039546.1"/>
</dbReference>
<dbReference type="EMBL" id="WEKV01000010">
    <property type="protein sequence ID" value="KAB7784318.1"/>
    <property type="molecule type" value="Genomic_DNA"/>
</dbReference>
<organism evidence="1 2">
    <name type="scientific">Methylorubrum populi</name>
    <dbReference type="NCBI Taxonomy" id="223967"/>
    <lineage>
        <taxon>Bacteria</taxon>
        <taxon>Pseudomonadati</taxon>
        <taxon>Pseudomonadota</taxon>
        <taxon>Alphaproteobacteria</taxon>
        <taxon>Hyphomicrobiales</taxon>
        <taxon>Methylobacteriaceae</taxon>
        <taxon>Methylorubrum</taxon>
    </lineage>
</organism>
<protein>
    <submittedName>
        <fullName evidence="1">Uncharacterized protein</fullName>
    </submittedName>
</protein>
<dbReference type="AlphaFoldDB" id="A0A177J9F7"/>
<comment type="caution">
    <text evidence="1">The sequence shown here is derived from an EMBL/GenBank/DDBJ whole genome shotgun (WGS) entry which is preliminary data.</text>
</comment>
<dbReference type="OMA" id="PETHWLP"/>
<reference evidence="1 2" key="1">
    <citation type="submission" date="2019-10" db="EMBL/GenBank/DDBJ databases">
        <title>Draft Genome Sequence of the Caffeine Degrading Methylotroph Methylorubrum populi PINKEL.</title>
        <authorList>
            <person name="Dawson S.C."/>
            <person name="Zhang X."/>
            <person name="Wright M.E."/>
            <person name="Sharma G."/>
            <person name="Langner J.T."/>
            <person name="Ditty J.L."/>
            <person name="Subuyuj G.A."/>
        </authorList>
    </citation>
    <scope>NUCLEOTIDE SEQUENCE [LARGE SCALE GENOMIC DNA]</scope>
    <source>
        <strain evidence="1 2">Pinkel</strain>
    </source>
</reference>